<evidence type="ECO:0000313" key="1">
    <source>
        <dbReference type="EMBL" id="MDG3005446.1"/>
    </source>
</evidence>
<keyword evidence="2" id="KW-1185">Reference proteome</keyword>
<dbReference type="Proteomes" id="UP001216907">
    <property type="component" value="Unassembled WGS sequence"/>
</dbReference>
<organism evidence="1 2">
    <name type="scientific">Paludisphaera mucosa</name>
    <dbReference type="NCBI Taxonomy" id="3030827"/>
    <lineage>
        <taxon>Bacteria</taxon>
        <taxon>Pseudomonadati</taxon>
        <taxon>Planctomycetota</taxon>
        <taxon>Planctomycetia</taxon>
        <taxon>Isosphaerales</taxon>
        <taxon>Isosphaeraceae</taxon>
        <taxon>Paludisphaera</taxon>
    </lineage>
</organism>
<name>A0ABT6FCY5_9BACT</name>
<accession>A0ABT6FCY5</accession>
<comment type="caution">
    <text evidence="1">The sequence shown here is derived from an EMBL/GenBank/DDBJ whole genome shotgun (WGS) entry which is preliminary data.</text>
</comment>
<gene>
    <name evidence="1" type="ORF">PZE19_16765</name>
</gene>
<sequence length="210" mass="23323">MTTASSTSRTAFAALRRFAEVRPAGERCDLCAKPVAPGHRHLMEAVTRRFVCACDPCALLFAEQPTARYRALPRTPLRLDHFRMTEAQWTALGIPINMVFFTKDGHDGRVIAQFPGPAGATEAFLDPEAWNPLVEANPILHRLRHDVEAILVNRVGASRDYYLVPIDFGFGLAGLIRLHWRGLEGGAEVWAEIGRFFDRLRSMSAGATHA</sequence>
<dbReference type="Pfam" id="PF19372">
    <property type="entry name" value="DUF5947"/>
    <property type="match status" value="1"/>
</dbReference>
<dbReference type="EMBL" id="JARRAG010000002">
    <property type="protein sequence ID" value="MDG3005446.1"/>
    <property type="molecule type" value="Genomic_DNA"/>
</dbReference>
<reference evidence="1 2" key="1">
    <citation type="submission" date="2023-03" db="EMBL/GenBank/DDBJ databases">
        <title>Paludisphaera mucosa sp. nov. a novel planctomycete from northern fen.</title>
        <authorList>
            <person name="Ivanova A."/>
        </authorList>
    </citation>
    <scope>NUCLEOTIDE SEQUENCE [LARGE SCALE GENOMIC DNA]</scope>
    <source>
        <strain evidence="1 2">Pla2</strain>
    </source>
</reference>
<dbReference type="InterPro" id="IPR045991">
    <property type="entry name" value="DUF5947"/>
</dbReference>
<proteinExistence type="predicted"/>
<protein>
    <submittedName>
        <fullName evidence="1">DUF5947 family protein</fullName>
    </submittedName>
</protein>
<evidence type="ECO:0000313" key="2">
    <source>
        <dbReference type="Proteomes" id="UP001216907"/>
    </source>
</evidence>
<dbReference type="RefSeq" id="WP_277861781.1">
    <property type="nucleotide sequence ID" value="NZ_JARRAG010000002.1"/>
</dbReference>